<comment type="caution">
    <text evidence="2">The sequence shown here is derived from an EMBL/GenBank/DDBJ whole genome shotgun (WGS) entry which is preliminary data.</text>
</comment>
<dbReference type="PANTHER" id="PTHR47326:SF1">
    <property type="entry name" value="HTH PSQ-TYPE DOMAIN-CONTAINING PROTEIN"/>
    <property type="match status" value="1"/>
</dbReference>
<dbReference type="AlphaFoldDB" id="A0AAV7KFH1"/>
<dbReference type="PANTHER" id="PTHR47326">
    <property type="entry name" value="TRANSPOSABLE ELEMENT TC3 TRANSPOSASE-LIKE PROTEIN"/>
    <property type="match status" value="1"/>
</dbReference>
<dbReference type="InterPro" id="IPR038717">
    <property type="entry name" value="Tc1-like_DDE_dom"/>
</dbReference>
<evidence type="ECO:0000259" key="1">
    <source>
        <dbReference type="Pfam" id="PF13358"/>
    </source>
</evidence>
<gene>
    <name evidence="2" type="ORF">LOD99_10788</name>
</gene>
<dbReference type="Gene3D" id="3.30.420.10">
    <property type="entry name" value="Ribonuclease H-like superfamily/Ribonuclease H"/>
    <property type="match status" value="1"/>
</dbReference>
<keyword evidence="3" id="KW-1185">Reference proteome</keyword>
<proteinExistence type="predicted"/>
<dbReference type="InterPro" id="IPR036397">
    <property type="entry name" value="RNaseH_sf"/>
</dbReference>
<evidence type="ECO:0000313" key="2">
    <source>
        <dbReference type="EMBL" id="KAI6659440.1"/>
    </source>
</evidence>
<name>A0AAV7KFH1_9METZ</name>
<accession>A0AAV7KFH1</accession>
<dbReference type="Pfam" id="PF13358">
    <property type="entry name" value="DDE_3"/>
    <property type="match status" value="1"/>
</dbReference>
<protein>
    <recommendedName>
        <fullName evidence="1">Tc1-like transposase DDE domain-containing protein</fullName>
    </recommendedName>
</protein>
<evidence type="ECO:0000313" key="3">
    <source>
        <dbReference type="Proteomes" id="UP001165289"/>
    </source>
</evidence>
<reference evidence="2 3" key="1">
    <citation type="journal article" date="2023" name="BMC Biol.">
        <title>The compact genome of the sponge Oopsacas minuta (Hexactinellida) is lacking key metazoan core genes.</title>
        <authorList>
            <person name="Santini S."/>
            <person name="Schenkelaars Q."/>
            <person name="Jourda C."/>
            <person name="Duchesne M."/>
            <person name="Belahbib H."/>
            <person name="Rocher C."/>
            <person name="Selva M."/>
            <person name="Riesgo A."/>
            <person name="Vervoort M."/>
            <person name="Leys S.P."/>
            <person name="Kodjabachian L."/>
            <person name="Le Bivic A."/>
            <person name="Borchiellini C."/>
            <person name="Claverie J.M."/>
            <person name="Renard E."/>
        </authorList>
    </citation>
    <scope>NUCLEOTIDE SEQUENCE [LARGE SCALE GENOMIC DNA]</scope>
    <source>
        <strain evidence="2">SPO-2</strain>
    </source>
</reference>
<dbReference type="Proteomes" id="UP001165289">
    <property type="component" value="Unassembled WGS sequence"/>
</dbReference>
<dbReference type="EMBL" id="JAKMXF010000061">
    <property type="protein sequence ID" value="KAI6659440.1"/>
    <property type="molecule type" value="Genomic_DNA"/>
</dbReference>
<organism evidence="2 3">
    <name type="scientific">Oopsacas minuta</name>
    <dbReference type="NCBI Taxonomy" id="111878"/>
    <lineage>
        <taxon>Eukaryota</taxon>
        <taxon>Metazoa</taxon>
        <taxon>Porifera</taxon>
        <taxon>Hexactinellida</taxon>
        <taxon>Hexasterophora</taxon>
        <taxon>Lyssacinosida</taxon>
        <taxon>Leucopsacidae</taxon>
        <taxon>Oopsacas</taxon>
    </lineage>
</organism>
<feature type="domain" description="Tc1-like transposase DDE" evidence="1">
    <location>
        <begin position="36"/>
        <end position="181"/>
    </location>
</feature>
<sequence length="221" mass="26693">MEYSKPWATLVPMLSEKNRLLRIEWGKKNENIHWCHVVFADEASFWLKPGRVRLWTKRNRKVIQLTTKHSAKLHIWAAFSSMGTFPLCFFRRNMDATFFVNILEWHLIEQAEVFHGQKWFLIQDNDPKHTSRIAKAWMEKNMKKNQRKWPSQSPDLNPIENIFGWMKQKLYKDNFTSLVQLEKRIQEIWDYITPEFLAPYYKSMSHRCRLVVEQNGSKINY</sequence>
<dbReference type="GO" id="GO:0003676">
    <property type="term" value="F:nucleic acid binding"/>
    <property type="evidence" value="ECO:0007669"/>
    <property type="project" value="InterPro"/>
</dbReference>